<sequence>MTVRRADRETLLHPRVGHLLPHGGNGPDDTVKRRERASSAILQELSLVVQESVREE</sequence>
<name>A0ABP5VZN6_9ACTN</name>
<reference evidence="2" key="1">
    <citation type="journal article" date="2019" name="Int. J. Syst. Evol. Microbiol.">
        <title>The Global Catalogue of Microorganisms (GCM) 10K type strain sequencing project: providing services to taxonomists for standard genome sequencing and annotation.</title>
        <authorList>
            <consortium name="The Broad Institute Genomics Platform"/>
            <consortium name="The Broad Institute Genome Sequencing Center for Infectious Disease"/>
            <person name="Wu L."/>
            <person name="Ma J."/>
        </authorList>
    </citation>
    <scope>NUCLEOTIDE SEQUENCE [LARGE SCALE GENOMIC DNA]</scope>
    <source>
        <strain evidence="2">JCM 4358</strain>
    </source>
</reference>
<gene>
    <name evidence="1" type="ORF">GCM10010255_62900</name>
</gene>
<evidence type="ECO:0000313" key="1">
    <source>
        <dbReference type="EMBL" id="GAA2415952.1"/>
    </source>
</evidence>
<dbReference type="Proteomes" id="UP001499986">
    <property type="component" value="Unassembled WGS sequence"/>
</dbReference>
<evidence type="ECO:0000313" key="2">
    <source>
        <dbReference type="Proteomes" id="UP001499986"/>
    </source>
</evidence>
<organism evidence="1 2">
    <name type="scientific">Streptomyces coeruleofuscus</name>
    <dbReference type="NCBI Taxonomy" id="66879"/>
    <lineage>
        <taxon>Bacteria</taxon>
        <taxon>Bacillati</taxon>
        <taxon>Actinomycetota</taxon>
        <taxon>Actinomycetes</taxon>
        <taxon>Kitasatosporales</taxon>
        <taxon>Streptomycetaceae</taxon>
        <taxon>Streptomyces</taxon>
    </lineage>
</organism>
<keyword evidence="2" id="KW-1185">Reference proteome</keyword>
<dbReference type="EMBL" id="BAAASE010000009">
    <property type="protein sequence ID" value="GAA2415952.1"/>
    <property type="molecule type" value="Genomic_DNA"/>
</dbReference>
<protein>
    <submittedName>
        <fullName evidence="1">Uncharacterized protein</fullName>
    </submittedName>
</protein>
<comment type="caution">
    <text evidence="1">The sequence shown here is derived from an EMBL/GenBank/DDBJ whole genome shotgun (WGS) entry which is preliminary data.</text>
</comment>
<proteinExistence type="predicted"/>
<accession>A0ABP5VZN6</accession>